<organism evidence="7 8">
    <name type="scientific">Symbiodinium necroappetens</name>
    <dbReference type="NCBI Taxonomy" id="1628268"/>
    <lineage>
        <taxon>Eukaryota</taxon>
        <taxon>Sar</taxon>
        <taxon>Alveolata</taxon>
        <taxon>Dinophyceae</taxon>
        <taxon>Suessiales</taxon>
        <taxon>Symbiodiniaceae</taxon>
        <taxon>Symbiodinium</taxon>
    </lineage>
</organism>
<keyword evidence="4 5" id="KW-0904">Protein phosphatase</keyword>
<evidence type="ECO:0000313" key="8">
    <source>
        <dbReference type="Proteomes" id="UP000601435"/>
    </source>
</evidence>
<dbReference type="PANTHER" id="PTHR13832">
    <property type="entry name" value="PROTEIN PHOSPHATASE 2C"/>
    <property type="match status" value="1"/>
</dbReference>
<dbReference type="OrthoDB" id="10264738at2759"/>
<dbReference type="GO" id="GO:0046872">
    <property type="term" value="F:metal ion binding"/>
    <property type="evidence" value="ECO:0007669"/>
    <property type="project" value="UniProtKB-KW"/>
</dbReference>
<dbReference type="InterPro" id="IPR001932">
    <property type="entry name" value="PPM-type_phosphatase-like_dom"/>
</dbReference>
<sequence>MQASDSKLVIKGDDFVEFSNGVYCDSLELASGPDKKKVGEEARSRGMAWACCGMRGWRQNMEDASLMLPKGYLSGDWRDSALFGVFDGHGGEQVARFVVRRLPQVLADIPGHDAETALREAYLRLDEMLRQPAVAAELREMTLPGNEPQESAETCGTTAVCCLIQDNEMTLSHVGDSRAVLCRQGQAVALTVDHKPELPEETHRIEAAGGFVQEGATAMGSGKEYRVNGGLNLSRALGDLRYKSDPKLKPSAQLVSAVPDTKRVQWQHDMDEFVLLASDGVWECVTNQQAVNFVRTRLPPPGSRKGLQPVLAELLDMCCASTPAQRGGLGCDNLTVVLIRFEVRLGHLEFCSAMLLCACVCL</sequence>
<dbReference type="EMBL" id="CAJNJA010020664">
    <property type="protein sequence ID" value="CAE7463204.1"/>
    <property type="molecule type" value="Genomic_DNA"/>
</dbReference>
<dbReference type="Pfam" id="PF00481">
    <property type="entry name" value="PP2C"/>
    <property type="match status" value="1"/>
</dbReference>
<evidence type="ECO:0000256" key="1">
    <source>
        <dbReference type="ARBA" id="ARBA00004170"/>
    </source>
</evidence>
<comment type="caution">
    <text evidence="7">The sequence shown here is derived from an EMBL/GenBank/DDBJ whole genome shotgun (WGS) entry which is preliminary data.</text>
</comment>
<evidence type="ECO:0000259" key="6">
    <source>
        <dbReference type="PROSITE" id="PS51746"/>
    </source>
</evidence>
<dbReference type="CDD" id="cd00143">
    <property type="entry name" value="PP2Cc"/>
    <property type="match status" value="1"/>
</dbReference>
<evidence type="ECO:0000256" key="4">
    <source>
        <dbReference type="ARBA" id="ARBA00022912"/>
    </source>
</evidence>
<accession>A0A812S3Z0</accession>
<dbReference type="InterPro" id="IPR000222">
    <property type="entry name" value="PP2C_BS"/>
</dbReference>
<dbReference type="SMART" id="SM00332">
    <property type="entry name" value="PP2Cc"/>
    <property type="match status" value="1"/>
</dbReference>
<dbReference type="GO" id="GO:0016020">
    <property type="term" value="C:membrane"/>
    <property type="evidence" value="ECO:0007669"/>
    <property type="project" value="UniProtKB-SubCell"/>
</dbReference>
<comment type="similarity">
    <text evidence="5">Belongs to the PP2C family.</text>
</comment>
<evidence type="ECO:0000256" key="5">
    <source>
        <dbReference type="RuleBase" id="RU003465"/>
    </source>
</evidence>
<comment type="subcellular location">
    <subcellularLocation>
        <location evidence="1">Membrane</location>
        <topology evidence="1">Peripheral membrane protein</topology>
    </subcellularLocation>
</comment>
<name>A0A812S3Z0_9DINO</name>
<evidence type="ECO:0000256" key="3">
    <source>
        <dbReference type="ARBA" id="ARBA00022801"/>
    </source>
</evidence>
<evidence type="ECO:0000313" key="7">
    <source>
        <dbReference type="EMBL" id="CAE7463204.1"/>
    </source>
</evidence>
<dbReference type="Proteomes" id="UP000601435">
    <property type="component" value="Unassembled WGS sequence"/>
</dbReference>
<feature type="domain" description="PPM-type phosphatase" evidence="6">
    <location>
        <begin position="48"/>
        <end position="341"/>
    </location>
</feature>
<keyword evidence="3 5" id="KW-0378">Hydrolase</keyword>
<dbReference type="PANTHER" id="PTHR13832:SF840">
    <property type="entry name" value="PROTEIN PHOSPHATASE 2C 60-RELATED"/>
    <property type="match status" value="1"/>
</dbReference>
<reference evidence="7" key="1">
    <citation type="submission" date="2021-02" db="EMBL/GenBank/DDBJ databases">
        <authorList>
            <person name="Dougan E. K."/>
            <person name="Rhodes N."/>
            <person name="Thang M."/>
            <person name="Chan C."/>
        </authorList>
    </citation>
    <scope>NUCLEOTIDE SEQUENCE</scope>
</reference>
<protein>
    <recommendedName>
        <fullName evidence="6">PPM-type phosphatase domain-containing protein</fullName>
    </recommendedName>
</protein>
<evidence type="ECO:0000256" key="2">
    <source>
        <dbReference type="ARBA" id="ARBA00022723"/>
    </source>
</evidence>
<keyword evidence="8" id="KW-1185">Reference proteome</keyword>
<keyword evidence="2" id="KW-0479">Metal-binding</keyword>
<dbReference type="InterPro" id="IPR015655">
    <property type="entry name" value="PP2C"/>
</dbReference>
<dbReference type="Gene3D" id="3.60.40.10">
    <property type="entry name" value="PPM-type phosphatase domain"/>
    <property type="match status" value="1"/>
</dbReference>
<dbReference type="PROSITE" id="PS51746">
    <property type="entry name" value="PPM_2"/>
    <property type="match status" value="1"/>
</dbReference>
<proteinExistence type="inferred from homology"/>
<dbReference type="InterPro" id="IPR036457">
    <property type="entry name" value="PPM-type-like_dom_sf"/>
</dbReference>
<dbReference type="AlphaFoldDB" id="A0A812S3Z0"/>
<gene>
    <name evidence="7" type="ORF">SNEC2469_LOCUS12976</name>
</gene>
<dbReference type="GO" id="GO:0004722">
    <property type="term" value="F:protein serine/threonine phosphatase activity"/>
    <property type="evidence" value="ECO:0007669"/>
    <property type="project" value="InterPro"/>
</dbReference>
<dbReference type="PROSITE" id="PS01032">
    <property type="entry name" value="PPM_1"/>
    <property type="match status" value="1"/>
</dbReference>
<dbReference type="SUPFAM" id="SSF81606">
    <property type="entry name" value="PP2C-like"/>
    <property type="match status" value="1"/>
</dbReference>